<reference evidence="1 2" key="1">
    <citation type="journal article" date="2022" name="bioRxiv">
        <title>Genomics of Preaxostyla Flagellates Illuminates Evolutionary Transitions and the Path Towards Mitochondrial Loss.</title>
        <authorList>
            <person name="Novak L.V.F."/>
            <person name="Treitli S.C."/>
            <person name="Pyrih J."/>
            <person name="Halakuc P."/>
            <person name="Pipaliya S.V."/>
            <person name="Vacek V."/>
            <person name="Brzon O."/>
            <person name="Soukal P."/>
            <person name="Eme L."/>
            <person name="Dacks J.B."/>
            <person name="Karnkowska A."/>
            <person name="Elias M."/>
            <person name="Hampl V."/>
        </authorList>
    </citation>
    <scope>NUCLEOTIDE SEQUENCE [LARGE SCALE GENOMIC DNA]</scope>
    <source>
        <strain evidence="1">NAU3</strain>
        <tissue evidence="1">Gut</tissue>
    </source>
</reference>
<name>A0ABQ9XQW8_9EUKA</name>
<accession>A0ABQ9XQW8</accession>
<proteinExistence type="predicted"/>
<dbReference type="Proteomes" id="UP001281761">
    <property type="component" value="Unassembled WGS sequence"/>
</dbReference>
<organism evidence="1 2">
    <name type="scientific">Blattamonas nauphoetae</name>
    <dbReference type="NCBI Taxonomy" id="2049346"/>
    <lineage>
        <taxon>Eukaryota</taxon>
        <taxon>Metamonada</taxon>
        <taxon>Preaxostyla</taxon>
        <taxon>Oxymonadida</taxon>
        <taxon>Blattamonas</taxon>
    </lineage>
</organism>
<evidence type="ECO:0000313" key="2">
    <source>
        <dbReference type="Proteomes" id="UP001281761"/>
    </source>
</evidence>
<keyword evidence="2" id="KW-1185">Reference proteome</keyword>
<gene>
    <name evidence="1" type="ORF">BLNAU_11361</name>
</gene>
<evidence type="ECO:0000313" key="1">
    <source>
        <dbReference type="EMBL" id="KAK2953640.1"/>
    </source>
</evidence>
<sequence length="171" mass="19172">MNVWGEIHSTQMINGECEEPFYFYPIGASIPLETYPLSSSHFEHRDTRVVFVPPTITIPARPPTISLGVPDTRNSTDHTEATLSLYFDYFTPGTYSITFQNIIDASDVWTTSVTNDGQSTVTTKAVVYNMDGNEVDLKWGENYTVDEVLDKDGIQLEVVVKGKVEIKKEPT</sequence>
<comment type="caution">
    <text evidence="1">The sequence shown here is derived from an EMBL/GenBank/DDBJ whole genome shotgun (WGS) entry which is preliminary data.</text>
</comment>
<dbReference type="EMBL" id="JARBJD010000088">
    <property type="protein sequence ID" value="KAK2953640.1"/>
    <property type="molecule type" value="Genomic_DNA"/>
</dbReference>
<protein>
    <submittedName>
        <fullName evidence="1">Uncharacterized protein</fullName>
    </submittedName>
</protein>